<evidence type="ECO:0000313" key="3">
    <source>
        <dbReference type="EMBL" id="CAF1500382.1"/>
    </source>
</evidence>
<dbReference type="AlphaFoldDB" id="A0A815TD43"/>
<name>A0A815TD43_ADIRI</name>
<evidence type="ECO:0000256" key="1">
    <source>
        <dbReference type="SAM" id="MobiDB-lite"/>
    </source>
</evidence>
<feature type="region of interest" description="Disordered" evidence="1">
    <location>
        <begin position="68"/>
        <end position="153"/>
    </location>
</feature>
<feature type="compositionally biased region" description="Low complexity" evidence="1">
    <location>
        <begin position="68"/>
        <end position="86"/>
    </location>
</feature>
<dbReference type="PROSITE" id="PS50878">
    <property type="entry name" value="RT_POL"/>
    <property type="match status" value="1"/>
</dbReference>
<feature type="compositionally biased region" description="Basic residues" evidence="1">
    <location>
        <begin position="90"/>
        <end position="103"/>
    </location>
</feature>
<evidence type="ECO:0000313" key="4">
    <source>
        <dbReference type="Proteomes" id="UP000663852"/>
    </source>
</evidence>
<sequence length="1085" mass="128855">MNIHNTDITTVLQQDATEEMVDLNQQQLTVKNKRKRHGNQKLHHFKRKYRSRGMTEEQITELINMRNDNNNQINNNNNTMASNNNDKVAKNKAKQRSNKRKRSERNNKEYDKMAKRSMSQLSISQQQPSSKRLKTNNNENNITTSTDHKPTVSSKYLQMPKKLLLHSLRLQLNHRIRKKKEKSFILSRLQLLDRQFCIDTDQYLYQSYFVDGSQHKIWPDDIIDMAQIDNYEHVEKFIKGYLIQLQEKFDQCTTQLINQALSCPKSIDLLLIENQLKEFVRLHHLDLTRKTYFQVNKFKDHIYEKELFQQLSSYPLTTGQQQIIQLKKHQKSIRDYKRQILAKCLEEYESTIEKYEFLYQEELINFESQLFDTEQNDLTINNNLMKCLYNYLHCQTMKKIREIRFNETIFRYKLLHPRHRRSSSSTTSNNTTNIYPEAIIEIFEKVFTTKELDLLSSLGGPSYIRLNQTSVQNRKKIQKQIQHQHSTIVDKLASDLYRRHGLPTKASILKKFSDQLETIFNQQFTMPPSVSYRDMYRTRQELKIILSIKRKLKKLPVIIRESDKSGIIHIGYKSDYDDEVLLYQEKTKAYKELSSNPLMDTFYRVIRSLNDLCTKQQIKVWQHKKMIPNQKTIQMAYLYFVPKPHKQGTPLRPIVSSMHTPTTGISKMLDQLIRPLFDQHVEKTTIIDGVHLIRRLELYVSLGLLKPTTHLCTCDITDLYTMLPQEESIAILKHFLQHFKYTHVQGMTIDAIETLARIVLMENVFYYEQKYYRQIKGGAMGSPFTLTLANIFMWHWEQKLVQEQRTSNELYGRYIDDIIFTSNDSADKVKQKLQDANNYHPNIKLTSTTDKTVSFLDVQIQNNVDNLITSVYHKEATEPYVVPFQSDHPRHVFVNIVECALLRAVRYSSTLDQFNTERRAIMLMLLYNGYPTRYIHGRFEKFFLKHSVTSTSITPMIHDENEFLLLHHHLLNQTTLNQHRRANRIAQTMDYNNFPPDIDPLVKEKLLKRRDRANSIIIRYLHEKRVAHYKKTIHQLWHDTFYNTPIQTTRFLVATRNNPNITKELIRRNPFTKNRHDRHQQTSTN</sequence>
<evidence type="ECO:0000259" key="2">
    <source>
        <dbReference type="PROSITE" id="PS50878"/>
    </source>
</evidence>
<dbReference type="EMBL" id="CAJNOJ010000632">
    <property type="protein sequence ID" value="CAF1500382.1"/>
    <property type="molecule type" value="Genomic_DNA"/>
</dbReference>
<feature type="compositionally biased region" description="Low complexity" evidence="1">
    <location>
        <begin position="117"/>
        <end position="145"/>
    </location>
</feature>
<dbReference type="PANTHER" id="PTHR21301:SF10">
    <property type="entry name" value="REVERSE TRANSCRIPTASE DOMAIN-CONTAINING PROTEIN"/>
    <property type="match status" value="1"/>
</dbReference>
<protein>
    <recommendedName>
        <fullName evidence="2">Reverse transcriptase domain-containing protein</fullName>
    </recommendedName>
</protein>
<proteinExistence type="predicted"/>
<feature type="domain" description="Reverse transcriptase" evidence="2">
    <location>
        <begin position="622"/>
        <end position="898"/>
    </location>
</feature>
<reference evidence="3" key="1">
    <citation type="submission" date="2021-02" db="EMBL/GenBank/DDBJ databases">
        <authorList>
            <person name="Nowell W R."/>
        </authorList>
    </citation>
    <scope>NUCLEOTIDE SEQUENCE</scope>
</reference>
<gene>
    <name evidence="3" type="ORF">EDS130_LOCUS42593</name>
</gene>
<dbReference type="PANTHER" id="PTHR21301">
    <property type="entry name" value="REVERSE TRANSCRIPTASE"/>
    <property type="match status" value="1"/>
</dbReference>
<accession>A0A815TD43</accession>
<organism evidence="3 4">
    <name type="scientific">Adineta ricciae</name>
    <name type="common">Rotifer</name>
    <dbReference type="NCBI Taxonomy" id="249248"/>
    <lineage>
        <taxon>Eukaryota</taxon>
        <taxon>Metazoa</taxon>
        <taxon>Spiralia</taxon>
        <taxon>Gnathifera</taxon>
        <taxon>Rotifera</taxon>
        <taxon>Eurotatoria</taxon>
        <taxon>Bdelloidea</taxon>
        <taxon>Adinetida</taxon>
        <taxon>Adinetidae</taxon>
        <taxon>Adineta</taxon>
    </lineage>
</organism>
<dbReference type="Pfam" id="PF26215">
    <property type="entry name" value="HTH_animal"/>
    <property type="match status" value="1"/>
</dbReference>
<dbReference type="InterPro" id="IPR058912">
    <property type="entry name" value="HTH_animal"/>
</dbReference>
<dbReference type="Proteomes" id="UP000663852">
    <property type="component" value="Unassembled WGS sequence"/>
</dbReference>
<dbReference type="InterPro" id="IPR000477">
    <property type="entry name" value="RT_dom"/>
</dbReference>
<comment type="caution">
    <text evidence="3">The sequence shown here is derived from an EMBL/GenBank/DDBJ whole genome shotgun (WGS) entry which is preliminary data.</text>
</comment>
<dbReference type="OrthoDB" id="10050586at2759"/>
<feature type="compositionally biased region" description="Basic and acidic residues" evidence="1">
    <location>
        <begin position="104"/>
        <end position="114"/>
    </location>
</feature>